<keyword evidence="8" id="KW-0378">Hydrolase</keyword>
<dbReference type="SUPFAM" id="SSF53098">
    <property type="entry name" value="Ribonuclease H-like"/>
    <property type="match status" value="3"/>
</dbReference>
<keyword evidence="9" id="KW-0695">RNA-directed DNA polymerase</keyword>
<protein>
    <recommendedName>
        <fullName evidence="1">RNA-directed DNA polymerase</fullName>
        <ecNumber evidence="1">2.7.7.49</ecNumber>
    </recommendedName>
</protein>
<evidence type="ECO:0000256" key="4">
    <source>
        <dbReference type="ARBA" id="ARBA00022695"/>
    </source>
</evidence>
<dbReference type="Pfam" id="PF18701">
    <property type="entry name" value="DUF5641"/>
    <property type="match status" value="1"/>
</dbReference>
<feature type="compositionally biased region" description="Acidic residues" evidence="13">
    <location>
        <begin position="2859"/>
        <end position="2876"/>
    </location>
</feature>
<dbReference type="InterPro" id="IPR041588">
    <property type="entry name" value="Integrase_H2C2"/>
</dbReference>
<dbReference type="Gene3D" id="2.40.70.10">
    <property type="entry name" value="Acid Proteases"/>
    <property type="match status" value="2"/>
</dbReference>
<evidence type="ECO:0000259" key="14">
    <source>
        <dbReference type="PROSITE" id="PS50158"/>
    </source>
</evidence>
<evidence type="ECO:0000256" key="6">
    <source>
        <dbReference type="ARBA" id="ARBA00022750"/>
    </source>
</evidence>
<dbReference type="SUPFAM" id="SSF50630">
    <property type="entry name" value="Acid proteases"/>
    <property type="match status" value="1"/>
</dbReference>
<evidence type="ECO:0000256" key="3">
    <source>
        <dbReference type="ARBA" id="ARBA00022679"/>
    </source>
</evidence>
<dbReference type="EMBL" id="CP092879">
    <property type="protein sequence ID" value="UYV79014.1"/>
    <property type="molecule type" value="Genomic_DNA"/>
</dbReference>
<dbReference type="Gene3D" id="3.30.420.10">
    <property type="entry name" value="Ribonuclease H-like superfamily/Ribonuclease H"/>
    <property type="match status" value="3"/>
</dbReference>
<evidence type="ECO:0000313" key="17">
    <source>
        <dbReference type="EMBL" id="UYV79014.1"/>
    </source>
</evidence>
<dbReference type="CDD" id="cd09274">
    <property type="entry name" value="RNase_HI_RT_Ty3"/>
    <property type="match status" value="2"/>
</dbReference>
<feature type="domain" description="Integrase catalytic" evidence="16">
    <location>
        <begin position="2577"/>
        <end position="2736"/>
    </location>
</feature>
<feature type="domain" description="CCHC-type" evidence="14">
    <location>
        <begin position="1732"/>
        <end position="1747"/>
    </location>
</feature>
<evidence type="ECO:0000256" key="7">
    <source>
        <dbReference type="ARBA" id="ARBA00022759"/>
    </source>
</evidence>
<feature type="region of interest" description="Disordered" evidence="13">
    <location>
        <begin position="3699"/>
        <end position="3787"/>
    </location>
</feature>
<dbReference type="Pfam" id="PF00665">
    <property type="entry name" value="rve"/>
    <property type="match status" value="2"/>
</dbReference>
<dbReference type="PANTHER" id="PTHR37984:SF5">
    <property type="entry name" value="PROTEIN NYNRIN-LIKE"/>
    <property type="match status" value="1"/>
</dbReference>
<feature type="domain" description="Integrase catalytic" evidence="16">
    <location>
        <begin position="1078"/>
        <end position="1264"/>
    </location>
</feature>
<keyword evidence="7" id="KW-0255">Endonuclease</keyword>
<feature type="region of interest" description="Disordered" evidence="13">
    <location>
        <begin position="2854"/>
        <end position="2892"/>
    </location>
</feature>
<evidence type="ECO:0000256" key="8">
    <source>
        <dbReference type="ARBA" id="ARBA00022801"/>
    </source>
</evidence>
<reference evidence="17 18" key="1">
    <citation type="submission" date="2022-01" db="EMBL/GenBank/DDBJ databases">
        <title>A chromosomal length assembly of Cordylochernes scorpioides.</title>
        <authorList>
            <person name="Zeh D."/>
            <person name="Zeh J."/>
        </authorList>
    </citation>
    <scope>NUCLEOTIDE SEQUENCE [LARGE SCALE GENOMIC DNA]</scope>
    <source>
        <strain evidence="17">IN4F17</strain>
        <tissue evidence="17">Whole Body</tissue>
    </source>
</reference>
<keyword evidence="12" id="KW-0862">Zinc</keyword>
<dbReference type="SUPFAM" id="SSF56672">
    <property type="entry name" value="DNA/RNA polymerases"/>
    <property type="match status" value="3"/>
</dbReference>
<dbReference type="Pfam" id="PF05380">
    <property type="entry name" value="Peptidase_A17"/>
    <property type="match status" value="1"/>
</dbReference>
<evidence type="ECO:0000259" key="15">
    <source>
        <dbReference type="PROSITE" id="PS50878"/>
    </source>
</evidence>
<name>A0ABY6LDS0_9ARAC</name>
<dbReference type="Gene3D" id="3.30.70.270">
    <property type="match status" value="4"/>
</dbReference>
<dbReference type="CDD" id="cd01644">
    <property type="entry name" value="RT_pepA17"/>
    <property type="match status" value="1"/>
</dbReference>
<keyword evidence="18" id="KW-1185">Reference proteome</keyword>
<dbReference type="Gene3D" id="3.10.10.10">
    <property type="entry name" value="HIV Type 1 Reverse Transcriptase, subunit A, domain 1"/>
    <property type="match status" value="2"/>
</dbReference>
<dbReference type="InterPro" id="IPR008042">
    <property type="entry name" value="Retrotrans_Pao"/>
</dbReference>
<dbReference type="InterPro" id="IPR021109">
    <property type="entry name" value="Peptidase_aspartic_dom_sf"/>
</dbReference>
<dbReference type="InterPro" id="IPR000477">
    <property type="entry name" value="RT_dom"/>
</dbReference>
<dbReference type="Pfam" id="PF17919">
    <property type="entry name" value="RT_RNaseH_2"/>
    <property type="match status" value="1"/>
</dbReference>
<keyword evidence="4" id="KW-0548">Nucleotidyltransferase</keyword>
<sequence length="4064" mass="469427">MEPLERRRKVKQLKLCFNCLRNNHSVNQCRSEFKCRKCQGKHNTLIHIDANIHQFKEHTVGITAIEVPDKNQAETSVKENNDTLGVTSIHNTTCLMSNREDSFVLLSTATIMVMNHQGKYQPCRALIDTASQATLITRDCLKKLKLEPSRTRVELAGIGGQILDRPNGVINLNFTSHFNTSRIFKTNALVVDKVTSYMPYLRFEEHQFDHLQGLQLADPQYQYTAPIDILLGADIAFSLFKGAIKYGHEGQPKAIKTLLGWLLFGEIKTFQKKSRNYQKLHTFNCTLNNWEPIFSLWEEELKIKPDPFEDDFNEIHFKTTHERETSGRYIVRLPFKDPSLLGESKPQAINCFLRMEQILKQQPQVYQTYKNFMQEYLVLGHMNEVKGNGNDHKAFYLPHHPIIKEKSFTTKLRVVFNASSKTTTGYSLNDILHTGPKLQKDIFPLLLRFRSHPIAISADITKMYRQILVHPEDTPYQRTIWRDESGQGLKEYELKTLTYGTSCAPFLAIRVLKQLAHDEQIRFPTAEAILKSDFYVDDLLTGCETIEIGRKLIRELDQLLQAGGFKLRQWASNKPTILDTLQETDKSTFYANVDRENTLGINLLGINWNPRNDEIGLRKIEIIKSAPTKRNILSQMAKVYDPLGWFAPVMLKIKLMIQTLWAAKLTWDEPIPVRLQESWKALQNDLAALHQVQIPRWIGLFEPATYEIHGFADASQRAYAAMVYIKIIHNSSIHEVYLLAAKTRVATLKTTTTPRMELCASLLLAQLTRLVCTAMSLNINKVTLWSDSTIVLSWLASEHNRWKPYVSNRVKDIQELVPCRWMHVKGEDNPADLASRGISLDQLLDLELWWHGPPWLKTTSQPYNDAIPVINEKCLSEQRIKTNLFVKKNISYPFITRYSSLNKLKRITGWIFRFFYNCRKLLKREKSGALSIEEIETSFNRIIRCAQQEDYYIDLKQLEAFQPLSGKSPLIKLNPFLDKGGLLRVGGRLNNALLSFDQKHPIILPKAHYITQLVIRHYHERLLHAGVQLTLSAIREKYWIPSGRCLVKQILFKCIKCARFRTKAVQQLMGNLPTSRTNWTRPFTKTGIDFAGPVIVKTSNLRNARCDKAYIALFNCMFSKAIHIELVSNLTTEAFLAALRRFIGRRGRPAEINTDNATNFVGAYKDLRKLFNSNIHDFASSEEIKWNFIPPSSPHFGGLWEAGIKSVKYHLRRIVGKTKLTFEELTTVLTQIEACLNSRPLCPLTDDPEDLNALTAGHFLIGMPLTAVPSLVRGGGSSLKGRWQLVEQIKTDFWKRWSCEYFSRLQNRPKWLKPVDNIKIGTLVLLKEDNLPPLKWRMGRINQVYPGEDGLVRVVSVKTADGDLRRAVAKVCPLPLDSKVRKCDLSKLAYELGEVVPPESRIVDLKHLILNSQSYEEEFAKQLLETLIEDRERIEERERIEDRKRIEDRERIERERKEQMVMEFELEKLRIQTTRGNNDTSRSTSNDAHYEIRKLMPKYESKDNDLSFYLILFERQAKRLGLDEDQWAFSLLGLLPYEMTQLIARETEEQSGDYRFVKRLLLKRYKLSPEQFRQKFEKHERSQKGSWRDFAFELRGYFNEWIEGMNVENFDALKDLSVTNQLKKKVPNVLRNHLIDDWTKLNNPDELADKLDEYENVRTEMGPPHWNAKHLIPPSFQQKSARFPNQSEVKETKQGTNVSGQDAARNEISETYPNTLRRMVNHTIRNDKGEPKCFNCNQFGHIARDCPAPRTTLTCRGCGQTGHKERNCTRPKEGLKVANLEVEGLETVPPDVYLKDVKIDNKETVKAMIDTGSSSCLMRESVARRISVDIEPDSTSLYGIGNQTAPAARTVGKTTVDLEIEGIVGREITVFIVNDDAQPYDLLIGRTWTDLPYVSFARIGKNLHIGYSSEFPFANLQEEIKSRRIELRATETVQLESDSNNFTSAITDEVKDGYVLFTGVDDACVDSLLEVVDGKTTVPIISAGKGKLRVRKNQCVGRVELLNLDDIVVNLDVAEDSFQTKNEEKREGQDQMKRKRPILPEDINVNHSLTSKERQEILDVVNEYRDCFALGMEELGCTDVTKMDIKEVDGSKPVCLRPYKTTASEREAIREIVREWKDNGIVTETRSPYASPVLLVRKKTRDHRLVVDYRRLNIQTVKDKFPLPRIDDLLEGLRNAKFFTTLDLAHGYLQIPLTDKAKLKTAFITPDDTGGLKPGPRKIKAIEEFPEPKNVHDIRRFLGLTNFFRRFVKDFARKAEPLSRLTKKGSQFEWKEEQRRSFGGLRKDLVEYPVLAHYNPELKTEVHCDASAEGLAGMVLQMDEDGKWRLVYCVSKKTTEAEKMYHSSKLELMAIVWTLDRLRQFLVGIKFTVVTDCQALVYMNAKKTTNPQIARWYNLIQEYDFEIRHKPGEKMAHVDGMSRAPVDDPRDTMEEIVEKNLEVCLTIPLEEQILMIQHSDPELRDLIQIFRKDPCDRTVGEQNRINDYSYKGGRLFRMVKNGEEERALYVIPKSMRKSLVVKFHDLMGHFATDRTVNKIKELYWFPSMKRYVRRHVAMCLECLFNKVPGGKQQGFLHPIKSGKRPFSIVHMDHVGPFVRSTKGNQELLVIVDNLTRFVRLSPVRNTSTQNVLKVMKSFVNDFGLPDKIISDRGSCFTSRQFEEFCRGNGIHHTLNSTKHPQGNGMVERVNRTVLSTIATSIEDPRRKDWDLKIKEVERDLNNAVNKTTNKTPFETLHGYSPRFHDGILRRLADEDVDPWTEPDRIQESVRTQIENKQEIMKTYYDKKKCRTVQFEVGEIVVMRHVPKMTGEPTKAQPKYRGPLIITEVLPSDTYRVTQLSERTSGRFYTTTARISQLKSWHSEEDDSATEESPDEEPEVEDTPRRNPRRSCNARFNRGRLKSRNGRIFRPAPFAIRNLIEEELLFLLNNDIIENIVDSPIASPLVCVPKKNGKIRICADFKRTLNPFIEDVKYPIPNIDSVLHSFFGKSIFSKIDLSSAYHQILLDEESQKLTVISTHKGLFKYKRLPFGIKSGATIFQRTMDNIFSGLKNVIIYLDDILVASSDVNEHISDIETVMNKLSDFNFSINKEKSLFFVDEIDYLGHKINKNGIYPLEDKLDSIKKCPKPSNISELKSFLGMLSFYSKFVRNLSIHANPLFSLLKRSYNWNWKNEHDRAFEKCKNLISTKTCLTHYSQDLPLYVTCDASNYGIGGYISHIVDGTEKPITFVSRTLNDTEKKYSQIEKEGLAIFFTLNRLKQFLYGRKFIINTDHKPLLAIFGDKNNLPALVANRLHRWSLSISNFNFEIKYTKGSEIPLADFLSRFPNPEKGEKEEEMGEILLIENSILDYVLVSYKTQEDPTLRKLYKLVKYDRYDVDSEVDIKPYNRIKNEITIVRNCLFFGNRMIIPDSLREYVLKIIHENHIGVNKMKTLARSSVYWPGMDEQIEKLSKSCSTCMENTSKLPKQEFTEWTPPNKVWKRIHLDYFYFAGKTFLILVDAHYNWIECQMVPNTSAGFCIDFLRECLARYGIPEVAVMDNGPPFRSYEIKTFFERNGIHAMFSPAYHPESNGLAEVSVREIKKTMKRIISEERELPLEFALIKALYAYRLSPLTRTEKSPAGIFLNREIRTKISMLSKKSVRVGRLKNKKQNNSYKVNDRVRYRWMERGKPKWMFGIVKRIVGSNSCMIETDGIERKVHTNYMRRSMERKDVSSSEEGISYPRPQTSSPLTPATIVAESTPGPPTESTPSRRYPLRERRPPDRYMQDPARERIKVEESAKPQPGATIGRDASSDPVVLNPNIDIPKYDGTEDPRPWIESLEEIGFLYHWADYIISRYAAMNMIGSAKTWLNLHKIRFTSWENFKSRLIEDFASDVNKEEIKMRLNRMQQWNEPVIRYAEDILVLCNKVDPQMEEDTKINWVIGGLKKEYSFALYLNPPKNTNELIKLCEKMDLFEKNYQERVEKSKALHNVPRSPRPHHQEQWKNAPSFRRPYQNTSKPQVPAPRQYQANPSPQVSAARRPAYANPSFTQKQTHQNKVYNKSPVTNKSRTEDLYALNAIGQDTLRVIVGSS</sequence>
<evidence type="ECO:0000256" key="2">
    <source>
        <dbReference type="ARBA" id="ARBA00022670"/>
    </source>
</evidence>
<dbReference type="InterPro" id="IPR043128">
    <property type="entry name" value="Rev_trsase/Diguanyl_cyclase"/>
</dbReference>
<dbReference type="PANTHER" id="PTHR37984">
    <property type="entry name" value="PROTEIN CBG26694"/>
    <property type="match status" value="1"/>
</dbReference>
<organism evidence="17 18">
    <name type="scientific">Cordylochernes scorpioides</name>
    <dbReference type="NCBI Taxonomy" id="51811"/>
    <lineage>
        <taxon>Eukaryota</taxon>
        <taxon>Metazoa</taxon>
        <taxon>Ecdysozoa</taxon>
        <taxon>Arthropoda</taxon>
        <taxon>Chelicerata</taxon>
        <taxon>Arachnida</taxon>
        <taxon>Pseudoscorpiones</taxon>
        <taxon>Cheliferoidea</taxon>
        <taxon>Chernetidae</taxon>
        <taxon>Cordylochernes</taxon>
    </lineage>
</organism>
<dbReference type="InterPro" id="IPR001878">
    <property type="entry name" value="Znf_CCHC"/>
</dbReference>
<evidence type="ECO:0000256" key="5">
    <source>
        <dbReference type="ARBA" id="ARBA00022722"/>
    </source>
</evidence>
<feature type="domain" description="Reverse transcriptase" evidence="15">
    <location>
        <begin position="2924"/>
        <end position="3102"/>
    </location>
</feature>
<keyword evidence="5" id="KW-0540">Nuclease</keyword>
<dbReference type="InterPro" id="IPR050951">
    <property type="entry name" value="Retrovirus_Pol_polyprotein"/>
</dbReference>
<dbReference type="Gene3D" id="1.10.340.70">
    <property type="match status" value="3"/>
</dbReference>
<dbReference type="EC" id="2.7.7.49" evidence="1"/>
<keyword evidence="11" id="KW-0511">Multifunctional enzyme</keyword>
<dbReference type="SUPFAM" id="SSF57756">
    <property type="entry name" value="Retrovirus zinc finger-like domains"/>
    <property type="match status" value="1"/>
</dbReference>
<keyword evidence="10" id="KW-0238">DNA-binding</keyword>
<dbReference type="PROSITE" id="PS50878">
    <property type="entry name" value="RT_POL"/>
    <property type="match status" value="1"/>
</dbReference>
<dbReference type="InterPro" id="IPR043502">
    <property type="entry name" value="DNA/RNA_pol_sf"/>
</dbReference>
<feature type="compositionally biased region" description="Polar residues" evidence="13">
    <location>
        <begin position="4019"/>
        <end position="4038"/>
    </location>
</feature>
<dbReference type="Pfam" id="PF17921">
    <property type="entry name" value="Integrase_H2C2"/>
    <property type="match status" value="3"/>
</dbReference>
<dbReference type="Pfam" id="PF00078">
    <property type="entry name" value="RVT_1"/>
    <property type="match status" value="1"/>
</dbReference>
<dbReference type="InterPro" id="IPR001584">
    <property type="entry name" value="Integrase_cat-core"/>
</dbReference>
<dbReference type="InterPro" id="IPR036875">
    <property type="entry name" value="Znf_CCHC_sf"/>
</dbReference>
<dbReference type="PROSITE" id="PS50994">
    <property type="entry name" value="INTEGRASE"/>
    <property type="match status" value="3"/>
</dbReference>
<evidence type="ECO:0000256" key="9">
    <source>
        <dbReference type="ARBA" id="ARBA00022918"/>
    </source>
</evidence>
<dbReference type="Proteomes" id="UP001235939">
    <property type="component" value="Chromosome 17"/>
</dbReference>
<feature type="domain" description="Integrase catalytic" evidence="16">
    <location>
        <begin position="3465"/>
        <end position="3621"/>
    </location>
</feature>
<dbReference type="CDD" id="cd00303">
    <property type="entry name" value="retropepsin_like"/>
    <property type="match status" value="2"/>
</dbReference>
<evidence type="ECO:0000256" key="10">
    <source>
        <dbReference type="ARBA" id="ARBA00023125"/>
    </source>
</evidence>
<dbReference type="Pfam" id="PF17917">
    <property type="entry name" value="RT_RNaseH"/>
    <property type="match status" value="1"/>
</dbReference>
<evidence type="ECO:0000256" key="11">
    <source>
        <dbReference type="ARBA" id="ARBA00023268"/>
    </source>
</evidence>
<gene>
    <name evidence="17" type="ORF">LAZ67_17000650</name>
</gene>
<evidence type="ECO:0000259" key="16">
    <source>
        <dbReference type="PROSITE" id="PS50994"/>
    </source>
</evidence>
<dbReference type="InterPro" id="IPR041373">
    <property type="entry name" value="RT_RNaseH"/>
</dbReference>
<dbReference type="InterPro" id="IPR005162">
    <property type="entry name" value="Retrotrans_gag_dom"/>
</dbReference>
<evidence type="ECO:0000256" key="13">
    <source>
        <dbReference type="SAM" id="MobiDB-lite"/>
    </source>
</evidence>
<feature type="domain" description="CCHC-type" evidence="14">
    <location>
        <begin position="1755"/>
        <end position="1770"/>
    </location>
</feature>
<evidence type="ECO:0000256" key="12">
    <source>
        <dbReference type="PROSITE-ProRule" id="PRU00047"/>
    </source>
</evidence>
<dbReference type="Pfam" id="PF03732">
    <property type="entry name" value="Retrotrans_gag"/>
    <property type="match status" value="1"/>
</dbReference>
<dbReference type="Gene3D" id="4.10.60.10">
    <property type="entry name" value="Zinc finger, CCHC-type"/>
    <property type="match status" value="1"/>
</dbReference>
<evidence type="ECO:0000256" key="1">
    <source>
        <dbReference type="ARBA" id="ARBA00012493"/>
    </source>
</evidence>
<dbReference type="Pfam" id="PF13650">
    <property type="entry name" value="Asp_protease_2"/>
    <property type="match status" value="1"/>
</dbReference>
<dbReference type="InterPro" id="IPR041577">
    <property type="entry name" value="RT_RNaseH_2"/>
</dbReference>
<feature type="compositionally biased region" description="Basic and acidic residues" evidence="13">
    <location>
        <begin position="3747"/>
        <end position="3772"/>
    </location>
</feature>
<dbReference type="InterPro" id="IPR040676">
    <property type="entry name" value="DUF5641"/>
</dbReference>
<keyword evidence="12" id="KW-0479">Metal-binding</keyword>
<keyword evidence="6" id="KW-0064">Aspartyl protease</keyword>
<dbReference type="PROSITE" id="PS50158">
    <property type="entry name" value="ZF_CCHC"/>
    <property type="match status" value="2"/>
</dbReference>
<feature type="non-terminal residue" evidence="17">
    <location>
        <position position="4064"/>
    </location>
</feature>
<keyword evidence="12" id="KW-0863">Zinc-finger</keyword>
<dbReference type="SMART" id="SM00343">
    <property type="entry name" value="ZnF_C2HC"/>
    <property type="match status" value="3"/>
</dbReference>
<proteinExistence type="predicted"/>
<keyword evidence="3" id="KW-0808">Transferase</keyword>
<dbReference type="InterPro" id="IPR036397">
    <property type="entry name" value="RNaseH_sf"/>
</dbReference>
<accession>A0ABY6LDS0</accession>
<dbReference type="InterPro" id="IPR012337">
    <property type="entry name" value="RNaseH-like_sf"/>
</dbReference>
<dbReference type="CDD" id="cd01647">
    <property type="entry name" value="RT_LTR"/>
    <property type="match status" value="2"/>
</dbReference>
<feature type="region of interest" description="Disordered" evidence="13">
    <location>
        <begin position="1683"/>
        <end position="1702"/>
    </location>
</feature>
<dbReference type="Pfam" id="PF00098">
    <property type="entry name" value="zf-CCHC"/>
    <property type="match status" value="1"/>
</dbReference>
<keyword evidence="2" id="KW-0645">Protease</keyword>
<evidence type="ECO:0000313" key="18">
    <source>
        <dbReference type="Proteomes" id="UP001235939"/>
    </source>
</evidence>
<feature type="region of interest" description="Disordered" evidence="13">
    <location>
        <begin position="3961"/>
        <end position="4038"/>
    </location>
</feature>